<gene>
    <name evidence="2" type="ORF">Lsed01_00555</name>
</gene>
<evidence type="ECO:0000313" key="2">
    <source>
        <dbReference type="EMBL" id="GAA5518136.1"/>
    </source>
</evidence>
<evidence type="ECO:0000313" key="3">
    <source>
        <dbReference type="Proteomes" id="UP001426770"/>
    </source>
</evidence>
<organism evidence="2 3">
    <name type="scientific">Demequina sediminis</name>
    <dbReference type="NCBI Taxonomy" id="1930058"/>
    <lineage>
        <taxon>Bacteria</taxon>
        <taxon>Bacillati</taxon>
        <taxon>Actinomycetota</taxon>
        <taxon>Actinomycetes</taxon>
        <taxon>Micrococcales</taxon>
        <taxon>Demequinaceae</taxon>
        <taxon>Demequina</taxon>
    </lineage>
</organism>
<evidence type="ECO:0000256" key="1">
    <source>
        <dbReference type="SAM" id="MobiDB-lite"/>
    </source>
</evidence>
<name>A0ABP9WE63_9MICO</name>
<keyword evidence="3" id="KW-1185">Reference proteome</keyword>
<comment type="caution">
    <text evidence="2">The sequence shown here is derived from an EMBL/GenBank/DDBJ whole genome shotgun (WGS) entry which is preliminary data.</text>
</comment>
<accession>A0ABP9WE63</accession>
<feature type="region of interest" description="Disordered" evidence="1">
    <location>
        <begin position="1"/>
        <end position="36"/>
    </location>
</feature>
<reference evidence="2 3" key="1">
    <citation type="submission" date="2024-02" db="EMBL/GenBank/DDBJ databases">
        <title>Lysinimicrobium sediminis NBRC 112286.</title>
        <authorList>
            <person name="Ichikawa N."/>
            <person name="Katano-Makiyama Y."/>
            <person name="Hidaka K."/>
        </authorList>
    </citation>
    <scope>NUCLEOTIDE SEQUENCE [LARGE SCALE GENOMIC DNA]</scope>
    <source>
        <strain evidence="2 3">NBRC 112286</strain>
    </source>
</reference>
<dbReference type="Proteomes" id="UP001426770">
    <property type="component" value="Unassembled WGS sequence"/>
</dbReference>
<proteinExistence type="predicted"/>
<dbReference type="EMBL" id="BAABRR010000002">
    <property type="protein sequence ID" value="GAA5518136.1"/>
    <property type="molecule type" value="Genomic_DNA"/>
</dbReference>
<sequence length="36" mass="3979">MTSMLGHSRIVASPSLNPWEASRVPATPLTTEEQPW</sequence>
<protein>
    <submittedName>
        <fullName evidence="2">Uncharacterized protein</fullName>
    </submittedName>
</protein>